<dbReference type="OrthoDB" id="10262874at2759"/>
<dbReference type="AlphaFoldDB" id="A0A8C4SKQ6"/>
<feature type="domain" description="CEP76/DRC7 peptidase-like" evidence="15">
    <location>
        <begin position="295"/>
        <end position="366"/>
    </location>
</feature>
<feature type="region of interest" description="Disordered" evidence="14">
    <location>
        <begin position="226"/>
        <end position="288"/>
    </location>
</feature>
<comment type="subcellular location">
    <subcellularLocation>
        <location evidence="1">Cytoplasm</location>
        <location evidence="1">Cytoskeleton</location>
        <location evidence="1">Flagellum axoneme</location>
    </subcellularLocation>
</comment>
<protein>
    <recommendedName>
        <fullName evidence="3">Dynein regulatory complex subunit 7</fullName>
    </recommendedName>
    <alternativeName>
        <fullName evidence="12">Coiled-coil domain-containing protein 135</fullName>
    </alternativeName>
    <alternativeName>
        <fullName evidence="13">Coiled-coil domain-containing protein lobo homolog</fullName>
    </alternativeName>
</protein>
<organism evidence="18 19">
    <name type="scientific">Erpetoichthys calabaricus</name>
    <name type="common">Rope fish</name>
    <name type="synonym">Calamoichthys calabaricus</name>
    <dbReference type="NCBI Taxonomy" id="27687"/>
    <lineage>
        <taxon>Eukaryota</taxon>
        <taxon>Metazoa</taxon>
        <taxon>Chordata</taxon>
        <taxon>Craniata</taxon>
        <taxon>Vertebrata</taxon>
        <taxon>Euteleostomi</taxon>
        <taxon>Actinopterygii</taxon>
        <taxon>Polypteriformes</taxon>
        <taxon>Polypteridae</taxon>
        <taxon>Erpetoichthys</taxon>
    </lineage>
</organism>
<comment type="similarity">
    <text evidence="2">Belongs to the DRC7 family.</text>
</comment>
<dbReference type="InterPro" id="IPR033551">
    <property type="entry name" value="DRC7/lobo"/>
</dbReference>
<evidence type="ECO:0000313" key="18">
    <source>
        <dbReference type="Ensembl" id="ENSECRP00000018475.1"/>
    </source>
</evidence>
<evidence type="ECO:0000256" key="6">
    <source>
        <dbReference type="ARBA" id="ARBA00022846"/>
    </source>
</evidence>
<dbReference type="GO" id="GO:0031514">
    <property type="term" value="C:motile cilium"/>
    <property type="evidence" value="ECO:0007669"/>
    <property type="project" value="TreeGrafter"/>
</dbReference>
<evidence type="ECO:0000256" key="4">
    <source>
        <dbReference type="ARBA" id="ARBA00022490"/>
    </source>
</evidence>
<keyword evidence="19" id="KW-1185">Reference proteome</keyword>
<evidence type="ECO:0000256" key="3">
    <source>
        <dbReference type="ARBA" id="ARBA00021303"/>
    </source>
</evidence>
<evidence type="ECO:0000313" key="19">
    <source>
        <dbReference type="Proteomes" id="UP000694620"/>
    </source>
</evidence>
<dbReference type="SUPFAM" id="SSF54001">
    <property type="entry name" value="Cysteine proteinases"/>
    <property type="match status" value="1"/>
</dbReference>
<reference evidence="18" key="2">
    <citation type="submission" date="2025-08" db="UniProtKB">
        <authorList>
            <consortium name="Ensembl"/>
        </authorList>
    </citation>
    <scope>IDENTIFICATION</scope>
</reference>
<feature type="domain" description="Dynein regulatory complex subunit 7 MORN" evidence="16">
    <location>
        <begin position="414"/>
        <end position="697"/>
    </location>
</feature>
<evidence type="ECO:0000259" key="16">
    <source>
        <dbReference type="Pfam" id="PF24667"/>
    </source>
</evidence>
<keyword evidence="8" id="KW-0175">Coiled coil</keyword>
<keyword evidence="6" id="KW-0282">Flagellum</keyword>
<dbReference type="PANTHER" id="PTHR35249">
    <property type="entry name" value="DYNEIN REGULATORY COMPLEX SUBUNIT 7"/>
    <property type="match status" value="1"/>
</dbReference>
<sequence length="854" mass="99873">MDVPAEGVEGENKQPVSENKDEAEDEVKVMESEEPLDDKETSEQVLELQELEEALSNIPPEPPSVQNKIIKHVLRLDEFPPSYKENTPKERSIFAMIENFRLQYAYLYPDRKPLILCPLNECRVQKSVCTTLRPTLLNYPETYSWDGCASFVSDYLIMEPLEPPTDPPKYLYSSSTVLRFQQGTCFDFAILLCSILLGAGYNAYCVSGYAVKELCLQDQSRQQCPHIGTRKQKSQSAKKTPKSKYSVKPPKNLNSSFERQQAENLAAEERKQEEAKKRELEQEQPPPDPLHGLRVHCWVLVLAGKREIPENFFIDPLTGLSFSTVDERFLGVESLWNHRNYWINMQDCRNGCKDMTFDLDDNVKWECVLPTADEERKEEVDEEGDHEEPRIFEMPSSWVRKIEISPKEIKLRCPGGRKVIKYKKAKLEKFSPYMMSDGLTMRLTTYQDIECTSVVEAREWFSHRQDHLEERKLKKETVVTTEYFKPGRTDALKSHRYLTMVPGAERQMDFYSQARTDGLASRVELSSEMRETFEDRPDFLYFQHVVFGKKEKQHVPGSGETNSKPILKIIQRFHHNHEKAANDDIAEKAFLISDQRIQLTYHREVDQIIPPRKDFFRPFISGGKQEPKVNFSPNLMISFQVNPLEKPVKNLLLYELLTNLLEDEIRAKNHVKMSENEVQSILALRSQEELESKLTISVYDTDRNERALMHRQELEHAKQEERLHSAEKELDFLAPFLIQLGDPKNINFKMAQQLKEDCLSDLKRRLIDKANLIQARFEKETQELLKKQQWYQQNQMTMTKEDEDSYLSYCSEAMFRIHILELRLNRHKEQAPQKYLALEEKLRMDPRLAEYLSK</sequence>
<dbReference type="GO" id="GO:0030154">
    <property type="term" value="P:cell differentiation"/>
    <property type="evidence" value="ECO:0007669"/>
    <property type="project" value="UniProtKB-KW"/>
</dbReference>
<dbReference type="GO" id="GO:0030317">
    <property type="term" value="P:flagellated sperm motility"/>
    <property type="evidence" value="ECO:0007669"/>
    <property type="project" value="TreeGrafter"/>
</dbReference>
<evidence type="ECO:0000256" key="11">
    <source>
        <dbReference type="ARBA" id="ARBA00023273"/>
    </source>
</evidence>
<dbReference type="InterPro" id="IPR038765">
    <property type="entry name" value="Papain-like_cys_pep_sf"/>
</dbReference>
<reference evidence="18" key="3">
    <citation type="submission" date="2025-09" db="UniProtKB">
        <authorList>
            <consortium name="Ensembl"/>
        </authorList>
    </citation>
    <scope>IDENTIFICATION</scope>
</reference>
<dbReference type="GeneTree" id="ENSGT00390000004913"/>
<proteinExistence type="inferred from homology"/>
<evidence type="ECO:0000256" key="5">
    <source>
        <dbReference type="ARBA" id="ARBA00022782"/>
    </source>
</evidence>
<evidence type="ECO:0000256" key="13">
    <source>
        <dbReference type="ARBA" id="ARBA00031733"/>
    </source>
</evidence>
<gene>
    <name evidence="18" type="primary">DRC7</name>
    <name evidence="18" type="synonym">ccdc135</name>
</gene>
<dbReference type="Pfam" id="PF24671">
    <property type="entry name" value="DRC7_C"/>
    <property type="match status" value="1"/>
</dbReference>
<dbReference type="InterPro" id="IPR056291">
    <property type="entry name" value="MORN_DRC7"/>
</dbReference>
<evidence type="ECO:0000256" key="9">
    <source>
        <dbReference type="ARBA" id="ARBA00023069"/>
    </source>
</evidence>
<evidence type="ECO:0000256" key="2">
    <source>
        <dbReference type="ARBA" id="ARBA00010738"/>
    </source>
</evidence>
<name>A0A8C4SKQ6_ERPCA</name>
<keyword evidence="11" id="KW-0966">Cell projection</keyword>
<keyword evidence="7" id="KW-0744">Spermatogenesis</keyword>
<feature type="region of interest" description="Disordered" evidence="14">
    <location>
        <begin position="1"/>
        <end position="41"/>
    </location>
</feature>
<evidence type="ECO:0000256" key="10">
    <source>
        <dbReference type="ARBA" id="ARBA00023212"/>
    </source>
</evidence>
<accession>A0A8C4SKQ6</accession>
<keyword evidence="4" id="KW-0963">Cytoplasm</keyword>
<dbReference type="GO" id="GO:0007283">
    <property type="term" value="P:spermatogenesis"/>
    <property type="evidence" value="ECO:0007669"/>
    <property type="project" value="UniProtKB-KW"/>
</dbReference>
<dbReference type="Proteomes" id="UP000694620">
    <property type="component" value="Chromosome 9"/>
</dbReference>
<evidence type="ECO:0000259" key="15">
    <source>
        <dbReference type="Pfam" id="PF24656"/>
    </source>
</evidence>
<evidence type="ECO:0000256" key="14">
    <source>
        <dbReference type="SAM" id="MobiDB-lite"/>
    </source>
</evidence>
<dbReference type="Ensembl" id="ENSECRT00000018847.1">
    <property type="protein sequence ID" value="ENSECRP00000018475.1"/>
    <property type="gene ID" value="ENSECRG00000012370.1"/>
</dbReference>
<reference evidence="18" key="1">
    <citation type="submission" date="2021-06" db="EMBL/GenBank/DDBJ databases">
        <authorList>
            <consortium name="Wellcome Sanger Institute Data Sharing"/>
        </authorList>
    </citation>
    <scope>NUCLEOTIDE SEQUENCE [LARGE SCALE GENOMIC DNA]</scope>
</reference>
<feature type="compositionally biased region" description="Polar residues" evidence="14">
    <location>
        <begin position="252"/>
        <end position="263"/>
    </location>
</feature>
<dbReference type="Pfam" id="PF24656">
    <property type="entry name" value="CEPT76_peptidase"/>
    <property type="match status" value="1"/>
</dbReference>
<dbReference type="InterPro" id="IPR056290">
    <property type="entry name" value="CEPT76/DRC7_peptidase-like_dom"/>
</dbReference>
<evidence type="ECO:0000256" key="12">
    <source>
        <dbReference type="ARBA" id="ARBA00031627"/>
    </source>
</evidence>
<feature type="compositionally biased region" description="Basic and acidic residues" evidence="14">
    <location>
        <begin position="267"/>
        <end position="281"/>
    </location>
</feature>
<dbReference type="InterPro" id="IPR056292">
    <property type="entry name" value="DRC7_C"/>
</dbReference>
<evidence type="ECO:0000256" key="7">
    <source>
        <dbReference type="ARBA" id="ARBA00022871"/>
    </source>
</evidence>
<evidence type="ECO:0000256" key="1">
    <source>
        <dbReference type="ARBA" id="ARBA00004611"/>
    </source>
</evidence>
<feature type="domain" description="Dynein regulatory complex subunit 7 C-terminal" evidence="17">
    <location>
        <begin position="745"/>
        <end position="851"/>
    </location>
</feature>
<dbReference type="Pfam" id="PF24667">
    <property type="entry name" value="MORN_DRC7"/>
    <property type="match status" value="1"/>
</dbReference>
<evidence type="ECO:0000256" key="8">
    <source>
        <dbReference type="ARBA" id="ARBA00023054"/>
    </source>
</evidence>
<evidence type="ECO:0000259" key="17">
    <source>
        <dbReference type="Pfam" id="PF24671"/>
    </source>
</evidence>
<keyword evidence="10" id="KW-0206">Cytoskeleton</keyword>
<dbReference type="PANTHER" id="PTHR35249:SF2">
    <property type="entry name" value="DYNEIN REGULATORY COMPLEX SUBUNIT 7"/>
    <property type="match status" value="1"/>
</dbReference>
<keyword evidence="5" id="KW-0221">Differentiation</keyword>
<keyword evidence="9" id="KW-0969">Cilium</keyword>